<protein>
    <recommendedName>
        <fullName evidence="3">DUF4381 domain-containing protein</fullName>
    </recommendedName>
</protein>
<evidence type="ECO:0008006" key="3">
    <source>
        <dbReference type="Google" id="ProtNLM"/>
    </source>
</evidence>
<comment type="caution">
    <text evidence="2">The sequence shown here is derived from an EMBL/GenBank/DDBJ whole genome shotgun (WGS) entry which is preliminary data.</text>
</comment>
<evidence type="ECO:0000256" key="1">
    <source>
        <dbReference type="SAM" id="Phobius"/>
    </source>
</evidence>
<keyword evidence="1" id="KW-1133">Transmembrane helix</keyword>
<dbReference type="EMBL" id="LAZR01023626">
    <property type="protein sequence ID" value="KKL77870.1"/>
    <property type="molecule type" value="Genomic_DNA"/>
</dbReference>
<evidence type="ECO:0000313" key="2">
    <source>
        <dbReference type="EMBL" id="KKL77870.1"/>
    </source>
</evidence>
<proteinExistence type="predicted"/>
<name>A0A0F9H872_9ZZZZ</name>
<dbReference type="AlphaFoldDB" id="A0A0F9H872"/>
<reference evidence="2" key="1">
    <citation type="journal article" date="2015" name="Nature">
        <title>Complex archaea that bridge the gap between prokaryotes and eukaryotes.</title>
        <authorList>
            <person name="Spang A."/>
            <person name="Saw J.H."/>
            <person name="Jorgensen S.L."/>
            <person name="Zaremba-Niedzwiedzka K."/>
            <person name="Martijn J."/>
            <person name="Lind A.E."/>
            <person name="van Eijk R."/>
            <person name="Schleper C."/>
            <person name="Guy L."/>
            <person name="Ettema T.J."/>
        </authorList>
    </citation>
    <scope>NUCLEOTIDE SEQUENCE</scope>
</reference>
<accession>A0A0F9H872</accession>
<keyword evidence="1" id="KW-0472">Membrane</keyword>
<sequence length="313" mass="36798">MKGNGKIYILGFSIVFFLVKGLEAQYIEVKTELDTNQIRIGESIHFDIHVHQPEDIQVDFPLIKDTLVENLEVINTWPADTTVVNGDLEILKRYRLTSFDSGLYIVPPLKFHFSSDLWNDSLESNPIYLFVHTVQIDSTIYDVKYPLHMPVGFLELLPFIIGGIIVIGALGLLWWYLRRRKKNKPLFGPRKPEDPAHIIAFRELRELGDEKLWQNNEFKKYYTRLTEIIRRYLERRYGIRAMELTSYEIMNEWKLSGEDKEDLSEKLHQLLNLADLVKFAKQKPVATENEENMDIAYDFVEKTKWEAPETEEE</sequence>
<feature type="transmembrane region" description="Helical" evidence="1">
    <location>
        <begin position="156"/>
        <end position="177"/>
    </location>
</feature>
<keyword evidence="1" id="KW-0812">Transmembrane</keyword>
<gene>
    <name evidence="2" type="ORF">LCGC14_2030570</name>
</gene>
<organism evidence="2">
    <name type="scientific">marine sediment metagenome</name>
    <dbReference type="NCBI Taxonomy" id="412755"/>
    <lineage>
        <taxon>unclassified sequences</taxon>
        <taxon>metagenomes</taxon>
        <taxon>ecological metagenomes</taxon>
    </lineage>
</organism>